<proteinExistence type="predicted"/>
<evidence type="ECO:0000313" key="1">
    <source>
        <dbReference type="EMBL" id="TDV44186.1"/>
    </source>
</evidence>
<gene>
    <name evidence="1" type="ORF">CLV71_11495</name>
</gene>
<keyword evidence="2" id="KW-1185">Reference proteome</keyword>
<dbReference type="EMBL" id="SOCP01000014">
    <property type="protein sequence ID" value="TDV44186.1"/>
    <property type="molecule type" value="Genomic_DNA"/>
</dbReference>
<dbReference type="Proteomes" id="UP000294927">
    <property type="component" value="Unassembled WGS sequence"/>
</dbReference>
<organism evidence="1 2">
    <name type="scientific">Actinophytocola oryzae</name>
    <dbReference type="NCBI Taxonomy" id="502181"/>
    <lineage>
        <taxon>Bacteria</taxon>
        <taxon>Bacillati</taxon>
        <taxon>Actinomycetota</taxon>
        <taxon>Actinomycetes</taxon>
        <taxon>Pseudonocardiales</taxon>
        <taxon>Pseudonocardiaceae</taxon>
    </lineage>
</organism>
<evidence type="ECO:0000313" key="2">
    <source>
        <dbReference type="Proteomes" id="UP000294927"/>
    </source>
</evidence>
<reference evidence="1 2" key="1">
    <citation type="submission" date="2019-03" db="EMBL/GenBank/DDBJ databases">
        <title>Genomic Encyclopedia of Archaeal and Bacterial Type Strains, Phase II (KMG-II): from individual species to whole genera.</title>
        <authorList>
            <person name="Goeker M."/>
        </authorList>
    </citation>
    <scope>NUCLEOTIDE SEQUENCE [LARGE SCALE GENOMIC DNA]</scope>
    <source>
        <strain evidence="1 2">DSM 45499</strain>
    </source>
</reference>
<sequence length="464" mass="50448">MAEQTQPICAINTRLNALIMASGASRKSLALRINELAAVDGKHTAYTHTSVANWTRRGMMPDREIRPLIALALAERLGRPVTVAEIGMQVDDRDPATAGLEFPRTLPNAILAATDYWSLVDRRDFLTAASLAMTGWATPVRRWLTTPADSDATHLVSQRHVGAADVAGLLTAAEDARGWDSRYGGGSWRSSAVLACLREQAAPLLHGRYNDHTGRQLFAATAQLSRLAGWSAFDSGHQAAAQRHYIQALRLARAAGDVPFGGYVLVCAALQASLRGFHDDAIDMCQGAYERAKHTATPRVLAFYRLIEARAHARASDAPAAGRALAASDTLLNRAGNHHGDDPTWIDFYTHARLAADAVEIHRDLGLPTPALRWNSEAAMPTDTFARSYGLRLVVLASTRLLGPHPDLDTALTQGNQAIDVLTHVSSARATDYANNLLRRLHPWKHEPDVTHLAHRIRTELTAA</sequence>
<name>A0A4R7V866_9PSEU</name>
<dbReference type="RefSeq" id="WP_243866841.1">
    <property type="nucleotide sequence ID" value="NZ_SOCP01000014.1"/>
</dbReference>
<dbReference type="AlphaFoldDB" id="A0A4R7V866"/>
<comment type="caution">
    <text evidence="1">The sequence shown here is derived from an EMBL/GenBank/DDBJ whole genome shotgun (WGS) entry which is preliminary data.</text>
</comment>
<accession>A0A4R7V866</accession>
<protein>
    <recommendedName>
        <fullName evidence="3">Sporulation proteins</fullName>
    </recommendedName>
</protein>
<evidence type="ECO:0008006" key="3">
    <source>
        <dbReference type="Google" id="ProtNLM"/>
    </source>
</evidence>